<dbReference type="EMBL" id="RHFF01000009">
    <property type="protein sequence ID" value="TGD38691.1"/>
    <property type="molecule type" value="Genomic_DNA"/>
</dbReference>
<dbReference type="PANTHER" id="PTHR30173:SF43">
    <property type="entry name" value="ECF RNA POLYMERASE SIGMA FACTOR SIGI-RELATED"/>
    <property type="match status" value="1"/>
</dbReference>
<dbReference type="GO" id="GO:0006352">
    <property type="term" value="P:DNA-templated transcription initiation"/>
    <property type="evidence" value="ECO:0007669"/>
    <property type="project" value="InterPro"/>
</dbReference>
<dbReference type="PANTHER" id="PTHR30173">
    <property type="entry name" value="SIGMA 19 FACTOR"/>
    <property type="match status" value="1"/>
</dbReference>
<evidence type="ECO:0000256" key="1">
    <source>
        <dbReference type="ARBA" id="ARBA00010641"/>
    </source>
</evidence>
<keyword evidence="5" id="KW-0804">Transcription</keyword>
<feature type="domain" description="RNA polymerase sigma-70 region 2" evidence="6">
    <location>
        <begin position="22"/>
        <end position="85"/>
    </location>
</feature>
<dbReference type="Gene3D" id="1.10.10.10">
    <property type="entry name" value="Winged helix-like DNA-binding domain superfamily/Winged helix DNA-binding domain"/>
    <property type="match status" value="1"/>
</dbReference>
<dbReference type="RefSeq" id="WP_101582877.1">
    <property type="nucleotide sequence ID" value="NZ_BJME01000036.1"/>
</dbReference>
<organism evidence="8 10">
    <name type="scientific">Brevibacterium aurantiacum</name>
    <dbReference type="NCBI Taxonomy" id="273384"/>
    <lineage>
        <taxon>Bacteria</taxon>
        <taxon>Bacillati</taxon>
        <taxon>Actinomycetota</taxon>
        <taxon>Actinomycetes</taxon>
        <taxon>Micrococcales</taxon>
        <taxon>Brevibacteriaceae</taxon>
        <taxon>Brevibacterium</taxon>
    </lineage>
</organism>
<evidence type="ECO:0000256" key="2">
    <source>
        <dbReference type="ARBA" id="ARBA00011344"/>
    </source>
</evidence>
<dbReference type="Proteomes" id="UP000234525">
    <property type="component" value="Unassembled WGS sequence"/>
</dbReference>
<dbReference type="Pfam" id="PF04542">
    <property type="entry name" value="Sigma70_r2"/>
    <property type="match status" value="1"/>
</dbReference>
<evidence type="ECO:0000259" key="6">
    <source>
        <dbReference type="Pfam" id="PF04542"/>
    </source>
</evidence>
<keyword evidence="3" id="KW-0805">Transcription regulation</keyword>
<reference evidence="8" key="2">
    <citation type="submission" date="2017-03" db="EMBL/GenBank/DDBJ databases">
        <authorList>
            <person name="Afonso C.L."/>
            <person name="Miller P.J."/>
            <person name="Scott M.A."/>
            <person name="Spackman E."/>
            <person name="Goraichik I."/>
            <person name="Dimitrov K.M."/>
            <person name="Suarez D.L."/>
            <person name="Swayne D.E."/>
        </authorList>
    </citation>
    <scope>NUCLEOTIDE SEQUENCE [LARGE SCALE GENOMIC DNA]</scope>
    <source>
        <strain evidence="8">ATCC 9175</strain>
    </source>
</reference>
<name>A0A2H1HR72_BREAU</name>
<dbReference type="Pfam" id="PF08281">
    <property type="entry name" value="Sigma70_r4_2"/>
    <property type="match status" value="1"/>
</dbReference>
<dbReference type="SUPFAM" id="SSF54427">
    <property type="entry name" value="NTF2-like"/>
    <property type="match status" value="1"/>
</dbReference>
<feature type="domain" description="RNA polymerase sigma factor 70 region 4 type 2" evidence="7">
    <location>
        <begin position="133"/>
        <end position="180"/>
    </location>
</feature>
<dbReference type="InterPro" id="IPR036388">
    <property type="entry name" value="WH-like_DNA-bd_sf"/>
</dbReference>
<dbReference type="GO" id="GO:0003677">
    <property type="term" value="F:DNA binding"/>
    <property type="evidence" value="ECO:0007669"/>
    <property type="project" value="InterPro"/>
</dbReference>
<protein>
    <submittedName>
        <fullName evidence="8">RNA polymerase sigma-70 factor, ECF subfamily</fullName>
    </submittedName>
    <submittedName>
        <fullName evidence="9">Sigma-70 family RNA polymerase sigma factor</fullName>
    </submittedName>
</protein>
<dbReference type="InterPro" id="IPR013324">
    <property type="entry name" value="RNA_pol_sigma_r3/r4-like"/>
</dbReference>
<evidence type="ECO:0000256" key="3">
    <source>
        <dbReference type="ARBA" id="ARBA00023015"/>
    </source>
</evidence>
<dbReference type="NCBIfam" id="TIGR02937">
    <property type="entry name" value="sigma70-ECF"/>
    <property type="match status" value="1"/>
</dbReference>
<dbReference type="NCBIfam" id="NF007214">
    <property type="entry name" value="PRK09636.1"/>
    <property type="match status" value="1"/>
</dbReference>
<evidence type="ECO:0000313" key="11">
    <source>
        <dbReference type="Proteomes" id="UP000297736"/>
    </source>
</evidence>
<dbReference type="InterPro" id="IPR007627">
    <property type="entry name" value="RNA_pol_sigma70_r2"/>
</dbReference>
<dbReference type="InterPro" id="IPR032710">
    <property type="entry name" value="NTF2-like_dom_sf"/>
</dbReference>
<evidence type="ECO:0000313" key="10">
    <source>
        <dbReference type="Proteomes" id="UP000234525"/>
    </source>
</evidence>
<dbReference type="Proteomes" id="UP000297736">
    <property type="component" value="Unassembled WGS sequence"/>
</dbReference>
<dbReference type="EMBL" id="FXZB01000002">
    <property type="protein sequence ID" value="SMX65433.1"/>
    <property type="molecule type" value="Genomic_DNA"/>
</dbReference>
<dbReference type="SUPFAM" id="SSF88659">
    <property type="entry name" value="Sigma3 and sigma4 domains of RNA polymerase sigma factors"/>
    <property type="match status" value="1"/>
</dbReference>
<gene>
    <name evidence="8" type="ORF">BAUR9175_00342</name>
    <name evidence="9" type="ORF">EB834_10150</name>
</gene>
<dbReference type="InterPro" id="IPR013325">
    <property type="entry name" value="RNA_pol_sigma_r2"/>
</dbReference>
<sequence length="322" mass="35624">MVPRDSHTESARSFLEVVQGERLRLLSVAYNLLGSASDAEDAVQEAYLRWYRQPPSERNAIKTPGAWLTKVITRICLDQLRSARKRREVYVGEWLPEPIPAFDVRVAEPSETTSADPADRISLDESVSMALLIVLDKMSPAERVSFVLHDVFQYSFAEIAEIVGRTPHACRQLASSARKRAKSATSGRVEQDEHRRVNQAFKEAWQQGSLTKLLNVLDPSVTTVTDGGGIVSAAIDPMVGAEQVAAFFKAVMIKQPDLIVSEAVVNYQPGLIGSSHGRVIAVVATQITGTRISNIWAVRNPEKLHLWHNELSEGEPHVLRIA</sequence>
<comment type="subunit">
    <text evidence="2">Interacts transiently with the RNA polymerase catalytic core formed by RpoA, RpoB, RpoC and RpoZ (2 alpha, 1 beta, 1 beta' and 1 omega subunit) to form the RNA polymerase holoenzyme that can initiate transcription.</text>
</comment>
<dbReference type="InterPro" id="IPR052704">
    <property type="entry name" value="ECF_Sigma-70_Domain"/>
</dbReference>
<comment type="similarity">
    <text evidence="1">Belongs to the sigma-70 factor family. ECF subfamily.</text>
</comment>
<evidence type="ECO:0000313" key="9">
    <source>
        <dbReference type="EMBL" id="TGD38691.1"/>
    </source>
</evidence>
<keyword evidence="4" id="KW-0731">Sigma factor</keyword>
<keyword evidence="10" id="KW-1185">Reference proteome</keyword>
<evidence type="ECO:0000313" key="8">
    <source>
        <dbReference type="EMBL" id="SMX65433.1"/>
    </source>
</evidence>
<reference evidence="10" key="1">
    <citation type="submission" date="2017-03" db="EMBL/GenBank/DDBJ databases">
        <authorList>
            <person name="Monnet C."/>
        </authorList>
    </citation>
    <scope>NUCLEOTIDE SEQUENCE [LARGE SCALE GENOMIC DNA]</scope>
    <source>
        <strain evidence="10">ATCC 9175</strain>
    </source>
</reference>
<dbReference type="AlphaFoldDB" id="A0A2H1HR72"/>
<reference evidence="9 11" key="3">
    <citation type="submission" date="2018-10" db="EMBL/GenBank/DDBJ databases">
        <title>Brevibacterium genomes from Austrain hard cheese rinds.</title>
        <authorList>
            <person name="Anast J.M."/>
            <person name="Dzieciol M."/>
            <person name="Schultz D.L."/>
            <person name="Mann E."/>
            <person name="Wagner M."/>
            <person name="Schmitz-Esser S."/>
        </authorList>
    </citation>
    <scope>NUCLEOTIDE SEQUENCE [LARGE SCALE GENOMIC DNA]</scope>
    <source>
        <strain evidence="9 11">L261</strain>
    </source>
</reference>
<accession>A0A2H1HR72</accession>
<evidence type="ECO:0000256" key="4">
    <source>
        <dbReference type="ARBA" id="ARBA00023082"/>
    </source>
</evidence>
<dbReference type="Gene3D" id="1.10.1740.10">
    <property type="match status" value="1"/>
</dbReference>
<dbReference type="GO" id="GO:0016987">
    <property type="term" value="F:sigma factor activity"/>
    <property type="evidence" value="ECO:0007669"/>
    <property type="project" value="UniProtKB-KW"/>
</dbReference>
<dbReference type="InterPro" id="IPR014284">
    <property type="entry name" value="RNA_pol_sigma-70_dom"/>
</dbReference>
<evidence type="ECO:0000259" key="7">
    <source>
        <dbReference type="Pfam" id="PF08281"/>
    </source>
</evidence>
<evidence type="ECO:0000256" key="5">
    <source>
        <dbReference type="ARBA" id="ARBA00023163"/>
    </source>
</evidence>
<dbReference type="InterPro" id="IPR013249">
    <property type="entry name" value="RNA_pol_sigma70_r4_t2"/>
</dbReference>
<dbReference type="SUPFAM" id="SSF88946">
    <property type="entry name" value="Sigma2 domain of RNA polymerase sigma factors"/>
    <property type="match status" value="1"/>
</dbReference>
<proteinExistence type="inferred from homology"/>